<name>A0ABS3CBN8_9BACT</name>
<keyword evidence="1" id="KW-0472">Membrane</keyword>
<reference evidence="2 3" key="1">
    <citation type="submission" date="2021-03" db="EMBL/GenBank/DDBJ databases">
        <title>novel species isolated from a fishpond in China.</title>
        <authorList>
            <person name="Lu H."/>
            <person name="Cai Z."/>
        </authorList>
    </citation>
    <scope>NUCLEOTIDE SEQUENCE [LARGE SCALE GENOMIC DNA]</scope>
    <source>
        <strain evidence="2 3">H41</strain>
    </source>
</reference>
<evidence type="ECO:0000256" key="1">
    <source>
        <dbReference type="SAM" id="Phobius"/>
    </source>
</evidence>
<organism evidence="2 3">
    <name type="scientific">Algoriphagus oliviformis</name>
    <dbReference type="NCBI Taxonomy" id="2811231"/>
    <lineage>
        <taxon>Bacteria</taxon>
        <taxon>Pseudomonadati</taxon>
        <taxon>Bacteroidota</taxon>
        <taxon>Cytophagia</taxon>
        <taxon>Cytophagales</taxon>
        <taxon>Cyclobacteriaceae</taxon>
        <taxon>Algoriphagus</taxon>
    </lineage>
</organism>
<accession>A0ABS3CBN8</accession>
<feature type="transmembrane region" description="Helical" evidence="1">
    <location>
        <begin position="21"/>
        <end position="41"/>
    </location>
</feature>
<dbReference type="RefSeq" id="WP_206580367.1">
    <property type="nucleotide sequence ID" value="NZ_JAFKCT010000016.1"/>
</dbReference>
<keyword evidence="1" id="KW-1133">Transmembrane helix</keyword>
<sequence length="114" mass="12872">MASMRLYMETNQEIPKELINWSKWMVGVNFSAATGCIVVLRDVRPDKSAPLSFWLFTAISLFVLTVLTSIIFNLILSLEVKKDFVLKKKHLILAGLQLGFFSLALIALLAWIKA</sequence>
<keyword evidence="3" id="KW-1185">Reference proteome</keyword>
<dbReference type="EMBL" id="JAFKCT010000016">
    <property type="protein sequence ID" value="MBN7813595.1"/>
    <property type="molecule type" value="Genomic_DNA"/>
</dbReference>
<dbReference type="Proteomes" id="UP000664317">
    <property type="component" value="Unassembled WGS sequence"/>
</dbReference>
<feature type="transmembrane region" description="Helical" evidence="1">
    <location>
        <begin position="90"/>
        <end position="112"/>
    </location>
</feature>
<gene>
    <name evidence="2" type="ORF">J0A68_21750</name>
</gene>
<keyword evidence="1" id="KW-0812">Transmembrane</keyword>
<protein>
    <submittedName>
        <fullName evidence="2">Uncharacterized protein</fullName>
    </submittedName>
</protein>
<proteinExistence type="predicted"/>
<feature type="transmembrane region" description="Helical" evidence="1">
    <location>
        <begin position="53"/>
        <end position="78"/>
    </location>
</feature>
<evidence type="ECO:0000313" key="3">
    <source>
        <dbReference type="Proteomes" id="UP000664317"/>
    </source>
</evidence>
<comment type="caution">
    <text evidence="2">The sequence shown here is derived from an EMBL/GenBank/DDBJ whole genome shotgun (WGS) entry which is preliminary data.</text>
</comment>
<evidence type="ECO:0000313" key="2">
    <source>
        <dbReference type="EMBL" id="MBN7813595.1"/>
    </source>
</evidence>